<evidence type="ECO:0000259" key="2">
    <source>
        <dbReference type="Pfam" id="PF06110"/>
    </source>
</evidence>
<dbReference type="EMBL" id="KZ678149">
    <property type="protein sequence ID" value="PSN60322.1"/>
    <property type="molecule type" value="Genomic_DNA"/>
</dbReference>
<evidence type="ECO:0000256" key="1">
    <source>
        <dbReference type="ARBA" id="ARBA00008987"/>
    </source>
</evidence>
<dbReference type="OrthoDB" id="78947at2759"/>
<accession>A0A2T2N4E5</accession>
<organism evidence="3 4">
    <name type="scientific">Corynespora cassiicola Philippines</name>
    <dbReference type="NCBI Taxonomy" id="1448308"/>
    <lineage>
        <taxon>Eukaryota</taxon>
        <taxon>Fungi</taxon>
        <taxon>Dikarya</taxon>
        <taxon>Ascomycota</taxon>
        <taxon>Pezizomycotina</taxon>
        <taxon>Dothideomycetes</taxon>
        <taxon>Pleosporomycetidae</taxon>
        <taxon>Pleosporales</taxon>
        <taxon>Corynesporascaceae</taxon>
        <taxon>Corynespora</taxon>
    </lineage>
</organism>
<evidence type="ECO:0000313" key="4">
    <source>
        <dbReference type="Proteomes" id="UP000240883"/>
    </source>
</evidence>
<feature type="domain" description="Thioredoxin" evidence="2">
    <location>
        <begin position="19"/>
        <end position="103"/>
    </location>
</feature>
<proteinExistence type="inferred from homology"/>
<gene>
    <name evidence="3" type="ORF">BS50DRAFT_579204</name>
</gene>
<dbReference type="Gene3D" id="3.40.30.10">
    <property type="entry name" value="Glutaredoxin"/>
    <property type="match status" value="1"/>
</dbReference>
<dbReference type="GO" id="GO:0047134">
    <property type="term" value="F:protein-disulfide reductase [NAD(P)H] activity"/>
    <property type="evidence" value="ECO:0007669"/>
    <property type="project" value="InterPro"/>
</dbReference>
<reference evidence="3 4" key="1">
    <citation type="journal article" date="2018" name="Front. Microbiol.">
        <title>Genome-Wide Analysis of Corynespora cassiicola Leaf Fall Disease Putative Effectors.</title>
        <authorList>
            <person name="Lopez D."/>
            <person name="Ribeiro S."/>
            <person name="Label P."/>
            <person name="Fumanal B."/>
            <person name="Venisse J.S."/>
            <person name="Kohler A."/>
            <person name="de Oliveira R.R."/>
            <person name="Labutti K."/>
            <person name="Lipzen A."/>
            <person name="Lail K."/>
            <person name="Bauer D."/>
            <person name="Ohm R.A."/>
            <person name="Barry K.W."/>
            <person name="Spatafora J."/>
            <person name="Grigoriev I.V."/>
            <person name="Martin F.M."/>
            <person name="Pujade-Renaud V."/>
        </authorList>
    </citation>
    <scope>NUCLEOTIDE SEQUENCE [LARGE SCALE GENOMIC DNA]</scope>
    <source>
        <strain evidence="3 4">Philippines</strain>
    </source>
</reference>
<dbReference type="PANTHER" id="PTHR12452:SF0">
    <property type="entry name" value="THIOREDOXIN DOMAIN-CONTAINING PROTEIN 17"/>
    <property type="match status" value="1"/>
</dbReference>
<dbReference type="Pfam" id="PF06110">
    <property type="entry name" value="TXD17-like_Trx"/>
    <property type="match status" value="1"/>
</dbReference>
<sequence length="132" mass="14526">MPIDNDFKTPQSAQELALPGHDKAPLFLAFVSSVGSDTGLPWCPDVRAALPVLQAVFTKSEAPKLGIVGVGQKPEWREPGNIYRTKWNVSNVPTLVRYERRDGKVIEIGRLIEGEILVPEKLSKLLGYTSSL</sequence>
<dbReference type="InterPro" id="IPR010357">
    <property type="entry name" value="TXNDC17_dom"/>
</dbReference>
<evidence type="ECO:0000313" key="3">
    <source>
        <dbReference type="EMBL" id="PSN60322.1"/>
    </source>
</evidence>
<dbReference type="InterPro" id="IPR045108">
    <property type="entry name" value="TXNDC17-like"/>
</dbReference>
<protein>
    <recommendedName>
        <fullName evidence="2">Thioredoxin domain-containing protein</fullName>
    </recommendedName>
</protein>
<dbReference type="Proteomes" id="UP000240883">
    <property type="component" value="Unassembled WGS sequence"/>
</dbReference>
<dbReference type="InterPro" id="IPR036249">
    <property type="entry name" value="Thioredoxin-like_sf"/>
</dbReference>
<dbReference type="PANTHER" id="PTHR12452">
    <property type="entry name" value="42-9-9 PROTEIN-RELATED"/>
    <property type="match status" value="1"/>
</dbReference>
<comment type="similarity">
    <text evidence="1">Belongs to the thioredoxin family.</text>
</comment>
<dbReference type="AlphaFoldDB" id="A0A2T2N4E5"/>
<dbReference type="GO" id="GO:0005829">
    <property type="term" value="C:cytosol"/>
    <property type="evidence" value="ECO:0007669"/>
    <property type="project" value="TreeGrafter"/>
</dbReference>
<dbReference type="SUPFAM" id="SSF52833">
    <property type="entry name" value="Thioredoxin-like"/>
    <property type="match status" value="1"/>
</dbReference>
<dbReference type="STRING" id="1448308.A0A2T2N4E5"/>
<name>A0A2T2N4E5_CORCC</name>
<keyword evidence="4" id="KW-1185">Reference proteome</keyword>